<dbReference type="EMBL" id="NVUL01000081">
    <property type="protein sequence ID" value="PCI75164.1"/>
    <property type="molecule type" value="Genomic_DNA"/>
</dbReference>
<sequence length="610" mass="67234">MNGRELVILLLGLAIVAVVLRGLYVAINARRGQIKLAIDKNIPQNVDLESLELAELPGGGARVVTRSLEEVNRQNNALDLAETKAKSLNLTDAEIDGHIPVLMDAVELSEPAVTRVIPPREDQQEVEAAKDLAAETAFAGGSVVEEPVVEEADVVAQEEQNESIEEEAEDDFIPHASQEHSIGEDWEEAESEAETEDDYSESQADQENAAQNEDDSNSALFDYDEEELEEDEARSNVDAMSSIAPDYAAGPEVADEGEAFSTESVEMADDDSYGDDEESNLDDDLYEQAEQSEQELTQVQEQELPAPFDADSSVDEFSMTAGERIGGSPSSIDEADQTGLFDDIDKNAVEVADKPKSSRSLFSLFGRKSKQRRESLDDEQPATPVTTNIEMEAPAVDELDDVLLEEERAQVDIEEVEHEESMTVEPAYVEPVVGEETIDELDQKRAASLEQAPEEQEAHSDEFEPSEVLVLNVTAKDGRVFSGDDLLQVLITSGLKFGDMNIFHKRLSKEQQGTVIFSVANMLNPGTFDLNNMDEFTTLGISFFLALPTPINNLDAFEQMLGVAQEIRDTLGGDLKDDHRNGMTGQTIEHYRQRIRDFELRRLKAVAARG</sequence>
<dbReference type="Pfam" id="PF04354">
    <property type="entry name" value="ZipA_C"/>
    <property type="match status" value="1"/>
</dbReference>
<comment type="subcellular location">
    <subcellularLocation>
        <location evidence="8">Cell inner membrane</location>
        <topology evidence="8">Single-pass type I membrane protein</topology>
    </subcellularLocation>
    <text evidence="8">Localizes to the Z ring in an FtsZ-dependent manner.</text>
</comment>
<feature type="compositionally biased region" description="Acidic residues" evidence="10">
    <location>
        <begin position="266"/>
        <end position="293"/>
    </location>
</feature>
<feature type="compositionally biased region" description="Acidic residues" evidence="10">
    <location>
        <begin position="184"/>
        <end position="200"/>
    </location>
</feature>
<dbReference type="InterPro" id="IPR036765">
    <property type="entry name" value="ZipA_FtsZ-bd_C_sf"/>
</dbReference>
<reference evidence="13" key="1">
    <citation type="submission" date="2017-08" db="EMBL/GenBank/DDBJ databases">
        <title>A dynamic microbial community with high functional redundancy inhabits the cold, oxic subseafloor aquifer.</title>
        <authorList>
            <person name="Tully B.J."/>
            <person name="Wheat C.G."/>
            <person name="Glazer B.T."/>
            <person name="Huber J.A."/>
        </authorList>
    </citation>
    <scope>NUCLEOTIDE SEQUENCE [LARGE SCALE GENOMIC DNA]</scope>
</reference>
<feature type="domain" description="ZipA C-terminal FtsZ-binding" evidence="11">
    <location>
        <begin position="465"/>
        <end position="595"/>
    </location>
</feature>
<feature type="compositionally biased region" description="Low complexity" evidence="10">
    <location>
        <begin position="294"/>
        <end position="303"/>
    </location>
</feature>
<evidence type="ECO:0000256" key="2">
    <source>
        <dbReference type="ARBA" id="ARBA00022519"/>
    </source>
</evidence>
<evidence type="ECO:0000256" key="3">
    <source>
        <dbReference type="ARBA" id="ARBA00022618"/>
    </source>
</evidence>
<dbReference type="HAMAP" id="MF_00509">
    <property type="entry name" value="ZipA"/>
    <property type="match status" value="1"/>
</dbReference>
<dbReference type="PANTHER" id="PTHR38685">
    <property type="entry name" value="CELL DIVISION PROTEIN ZIPA"/>
    <property type="match status" value="1"/>
</dbReference>
<dbReference type="GO" id="GO:0032153">
    <property type="term" value="C:cell division site"/>
    <property type="evidence" value="ECO:0007669"/>
    <property type="project" value="UniProtKB-UniRule"/>
</dbReference>
<dbReference type="GO" id="GO:0043093">
    <property type="term" value="P:FtsZ-dependent cytokinesis"/>
    <property type="evidence" value="ECO:0007669"/>
    <property type="project" value="UniProtKB-UniRule"/>
</dbReference>
<dbReference type="InterPro" id="IPR011919">
    <property type="entry name" value="Cell_div_ZipA"/>
</dbReference>
<dbReference type="SUPFAM" id="SSF64383">
    <property type="entry name" value="Cell-division protein ZipA, C-terminal domain"/>
    <property type="match status" value="1"/>
</dbReference>
<organism evidence="12 13">
    <name type="scientific">SAR86 cluster bacterium</name>
    <dbReference type="NCBI Taxonomy" id="2030880"/>
    <lineage>
        <taxon>Bacteria</taxon>
        <taxon>Pseudomonadati</taxon>
        <taxon>Pseudomonadota</taxon>
        <taxon>Gammaproteobacteria</taxon>
        <taxon>SAR86 cluster</taxon>
    </lineage>
</organism>
<feature type="compositionally biased region" description="Acidic residues" evidence="10">
    <location>
        <begin position="159"/>
        <end position="171"/>
    </location>
</feature>
<evidence type="ECO:0000256" key="7">
    <source>
        <dbReference type="ARBA" id="ARBA00023306"/>
    </source>
</evidence>
<keyword evidence="7 8" id="KW-0131">Cell cycle</keyword>
<dbReference type="NCBIfam" id="TIGR02205">
    <property type="entry name" value="septum_zipA"/>
    <property type="match status" value="1"/>
</dbReference>
<feature type="region of interest" description="Disordered" evidence="10">
    <location>
        <begin position="153"/>
        <end position="337"/>
    </location>
</feature>
<evidence type="ECO:0000313" key="13">
    <source>
        <dbReference type="Proteomes" id="UP000218767"/>
    </source>
</evidence>
<dbReference type="Gene3D" id="3.30.1400.10">
    <property type="entry name" value="ZipA, C-terminal FtsZ-binding domain"/>
    <property type="match status" value="1"/>
</dbReference>
<evidence type="ECO:0000259" key="11">
    <source>
        <dbReference type="SMART" id="SM00771"/>
    </source>
</evidence>
<dbReference type="PANTHER" id="PTHR38685:SF1">
    <property type="entry name" value="CELL DIVISION PROTEIN ZIPA"/>
    <property type="match status" value="1"/>
</dbReference>
<evidence type="ECO:0000256" key="4">
    <source>
        <dbReference type="ARBA" id="ARBA00022692"/>
    </source>
</evidence>
<keyword evidence="1 8" id="KW-1003">Cell membrane</keyword>
<dbReference type="SMART" id="SM00771">
    <property type="entry name" value="ZipA_C"/>
    <property type="match status" value="1"/>
</dbReference>
<dbReference type="GO" id="GO:0000917">
    <property type="term" value="P:division septum assembly"/>
    <property type="evidence" value="ECO:0007669"/>
    <property type="project" value="TreeGrafter"/>
</dbReference>
<keyword evidence="6 8" id="KW-0472">Membrane</keyword>
<comment type="subunit">
    <text evidence="8">Interacts with FtsZ via their C-terminal domains.</text>
</comment>
<evidence type="ECO:0000256" key="8">
    <source>
        <dbReference type="HAMAP-Rule" id="MF_00509"/>
    </source>
</evidence>
<evidence type="ECO:0000256" key="1">
    <source>
        <dbReference type="ARBA" id="ARBA00022475"/>
    </source>
</evidence>
<feature type="compositionally biased region" description="Acidic residues" evidence="10">
    <location>
        <begin position="212"/>
        <end position="232"/>
    </location>
</feature>
<keyword evidence="5 8" id="KW-1133">Transmembrane helix</keyword>
<evidence type="ECO:0000256" key="10">
    <source>
        <dbReference type="SAM" id="MobiDB-lite"/>
    </source>
</evidence>
<feature type="region of interest" description="Disordered" evidence="10">
    <location>
        <begin position="363"/>
        <end position="391"/>
    </location>
</feature>
<name>A0A2A4WY50_9GAMM</name>
<keyword evidence="2 8" id="KW-0997">Cell inner membrane</keyword>
<evidence type="ECO:0000313" key="12">
    <source>
        <dbReference type="EMBL" id="PCI75164.1"/>
    </source>
</evidence>
<evidence type="ECO:0000256" key="9">
    <source>
        <dbReference type="RuleBase" id="RU003612"/>
    </source>
</evidence>
<dbReference type="GO" id="GO:0005886">
    <property type="term" value="C:plasma membrane"/>
    <property type="evidence" value="ECO:0007669"/>
    <property type="project" value="UniProtKB-SubCell"/>
</dbReference>
<protein>
    <recommendedName>
        <fullName evidence="8 9">Cell division protein ZipA</fullName>
    </recommendedName>
</protein>
<comment type="function">
    <text evidence="8 9">Essential cell division protein that stabilizes the FtsZ protofilaments by cross-linking them and that serves as a cytoplasmic membrane anchor for the Z ring. Also required for the recruitment to the septal ring of downstream cell division proteins.</text>
</comment>
<keyword evidence="4 8" id="KW-0812">Transmembrane</keyword>
<evidence type="ECO:0000256" key="6">
    <source>
        <dbReference type="ARBA" id="ARBA00023136"/>
    </source>
</evidence>
<proteinExistence type="inferred from homology"/>
<accession>A0A2A4WY50</accession>
<evidence type="ECO:0000256" key="5">
    <source>
        <dbReference type="ARBA" id="ARBA00022989"/>
    </source>
</evidence>
<comment type="caution">
    <text evidence="12">The sequence shown here is derived from an EMBL/GenBank/DDBJ whole genome shotgun (WGS) entry which is preliminary data.</text>
</comment>
<comment type="similarity">
    <text evidence="8 9">Belongs to the ZipA family.</text>
</comment>
<gene>
    <name evidence="8 12" type="primary">zipA</name>
    <name evidence="12" type="ORF">COB20_13495</name>
</gene>
<dbReference type="InterPro" id="IPR007449">
    <property type="entry name" value="ZipA_FtsZ-bd_C"/>
</dbReference>
<dbReference type="AlphaFoldDB" id="A0A2A4WY50"/>
<keyword evidence="3 8" id="KW-0132">Cell division</keyword>
<dbReference type="Proteomes" id="UP000218767">
    <property type="component" value="Unassembled WGS sequence"/>
</dbReference>